<keyword evidence="4" id="KW-0812">Transmembrane</keyword>
<evidence type="ECO:0000256" key="2">
    <source>
        <dbReference type="ARBA" id="ARBA00023157"/>
    </source>
</evidence>
<gene>
    <name evidence="8" type="primary">LOC111277336</name>
</gene>
<keyword evidence="7" id="KW-1185">Reference proteome</keyword>
<evidence type="ECO:0000313" key="8">
    <source>
        <dbReference type="RefSeq" id="XP_022719455.1"/>
    </source>
</evidence>
<dbReference type="KEGG" id="dzi:111277336"/>
<evidence type="ECO:0000256" key="1">
    <source>
        <dbReference type="ARBA" id="ARBA00022729"/>
    </source>
</evidence>
<dbReference type="Proteomes" id="UP000515121">
    <property type="component" value="Unplaced"/>
</dbReference>
<dbReference type="RefSeq" id="XP_022719455.1">
    <property type="nucleotide sequence ID" value="XM_022863720.1"/>
</dbReference>
<feature type="transmembrane region" description="Helical" evidence="4">
    <location>
        <begin position="250"/>
        <end position="267"/>
    </location>
</feature>
<feature type="signal peptide" evidence="5">
    <location>
        <begin position="1"/>
        <end position="36"/>
    </location>
</feature>
<protein>
    <submittedName>
        <fullName evidence="8">Uncharacterized protein LOC111277336</fullName>
    </submittedName>
</protein>
<evidence type="ECO:0000313" key="7">
    <source>
        <dbReference type="Proteomes" id="UP000515121"/>
    </source>
</evidence>
<keyword evidence="1 5" id="KW-0732">Signal</keyword>
<feature type="region of interest" description="Disordered" evidence="3">
    <location>
        <begin position="289"/>
        <end position="309"/>
    </location>
</feature>
<dbReference type="Pfam" id="PF03024">
    <property type="entry name" value="Folate_rec"/>
    <property type="match status" value="1"/>
</dbReference>
<evidence type="ECO:0000259" key="6">
    <source>
        <dbReference type="Pfam" id="PF03024"/>
    </source>
</evidence>
<feature type="compositionally biased region" description="Polar residues" evidence="3">
    <location>
        <begin position="293"/>
        <end position="302"/>
    </location>
</feature>
<evidence type="ECO:0000256" key="4">
    <source>
        <dbReference type="SAM" id="Phobius"/>
    </source>
</evidence>
<reference evidence="8" key="1">
    <citation type="submission" date="2025-08" db="UniProtKB">
        <authorList>
            <consortium name="RefSeq"/>
        </authorList>
    </citation>
    <scope>IDENTIFICATION</scope>
    <source>
        <tissue evidence="8">Fruit stalk</tissue>
    </source>
</reference>
<evidence type="ECO:0000256" key="3">
    <source>
        <dbReference type="SAM" id="MobiDB-lite"/>
    </source>
</evidence>
<name>A0A6P5WTK4_DURZI</name>
<sequence>MIHSSKIQEVKAVKNMELGFLVFLLLVNLLFPVSSGETSGVCISQGGRFPPFSSEGKPPKKVGKGHKDLTLCRVFRKKTCCDTAQTHPALLSIRRLALTGEASQECLHLWELLECSICDPQVGVQPGPPLICTSFCDRVFQACSSAYFSMDVKTQVLAPCGVNDFVCGRASEWASNGTELCLAAGFGVKQSDLMHGGVEEVTCYGGKASLDSIADSWGASQSEKPHKTGNFGLLEDFQQWLKDIPSNERVSWAVGGMVLTAGLLFISKRKSHSQRQKLAAIQRTARRLEGKMYQTSSPSNLGNRKGNRR</sequence>
<dbReference type="PANTHER" id="PTHR37390">
    <property type="entry name" value="OS02G0592500 PROTEIN"/>
    <property type="match status" value="1"/>
</dbReference>
<dbReference type="AlphaFoldDB" id="A0A6P5WTK4"/>
<dbReference type="InterPro" id="IPR053305">
    <property type="entry name" value="Folate-binding_rcpt-like"/>
</dbReference>
<dbReference type="GeneID" id="111277336"/>
<keyword evidence="4" id="KW-0472">Membrane</keyword>
<dbReference type="OrthoDB" id="498177at2759"/>
<keyword evidence="4" id="KW-1133">Transmembrane helix</keyword>
<feature type="chain" id="PRO_5028159473" evidence="5">
    <location>
        <begin position="37"/>
        <end position="309"/>
    </location>
</feature>
<dbReference type="InterPro" id="IPR018143">
    <property type="entry name" value="Folate_rcpt-like"/>
</dbReference>
<dbReference type="PANTHER" id="PTHR37390:SF1">
    <property type="entry name" value="FOLATE-BINDING PROTEIN 1"/>
    <property type="match status" value="1"/>
</dbReference>
<proteinExistence type="predicted"/>
<organism evidence="7 8">
    <name type="scientific">Durio zibethinus</name>
    <name type="common">Durian</name>
    <dbReference type="NCBI Taxonomy" id="66656"/>
    <lineage>
        <taxon>Eukaryota</taxon>
        <taxon>Viridiplantae</taxon>
        <taxon>Streptophyta</taxon>
        <taxon>Embryophyta</taxon>
        <taxon>Tracheophyta</taxon>
        <taxon>Spermatophyta</taxon>
        <taxon>Magnoliopsida</taxon>
        <taxon>eudicotyledons</taxon>
        <taxon>Gunneridae</taxon>
        <taxon>Pentapetalae</taxon>
        <taxon>rosids</taxon>
        <taxon>malvids</taxon>
        <taxon>Malvales</taxon>
        <taxon>Malvaceae</taxon>
        <taxon>Helicteroideae</taxon>
        <taxon>Durio</taxon>
    </lineage>
</organism>
<feature type="domain" description="Folate receptor-like" evidence="6">
    <location>
        <begin position="63"/>
        <end position="182"/>
    </location>
</feature>
<accession>A0A6P5WTK4</accession>
<evidence type="ECO:0000256" key="5">
    <source>
        <dbReference type="SAM" id="SignalP"/>
    </source>
</evidence>
<keyword evidence="2" id="KW-1015">Disulfide bond</keyword>